<sequence length="144" mass="15255">MLYIKHINLLSVASVLVFISAFTSGSKCTCTWTVADAAPGCRAGLVTGPMLGDIREGVSKDWFAAEACPGAAFAGAAGCLDWNYRSVGKPVNISGAGMECLDRKSRTWFSGMDAVDISLSLGIRKVVLCGIFFCTILMSMTKVK</sequence>
<dbReference type="Proteomes" id="UP000729402">
    <property type="component" value="Unassembled WGS sequence"/>
</dbReference>
<proteinExistence type="predicted"/>
<keyword evidence="1" id="KW-1133">Transmembrane helix</keyword>
<reference evidence="3" key="2">
    <citation type="submission" date="2021-02" db="EMBL/GenBank/DDBJ databases">
        <authorList>
            <person name="Kimball J.A."/>
            <person name="Haas M.W."/>
            <person name="Macchietto M."/>
            <person name="Kono T."/>
            <person name="Duquette J."/>
            <person name="Shao M."/>
        </authorList>
    </citation>
    <scope>NUCLEOTIDE SEQUENCE</scope>
    <source>
        <tissue evidence="3">Fresh leaf tissue</tissue>
    </source>
</reference>
<feature type="transmembrane region" description="Helical" evidence="1">
    <location>
        <begin position="117"/>
        <end position="138"/>
    </location>
</feature>
<dbReference type="AlphaFoldDB" id="A0A8J5R4G2"/>
<keyword evidence="2" id="KW-0732">Signal</keyword>
<evidence type="ECO:0000256" key="2">
    <source>
        <dbReference type="SAM" id="SignalP"/>
    </source>
</evidence>
<feature type="chain" id="PRO_5035204829" evidence="2">
    <location>
        <begin position="26"/>
        <end position="144"/>
    </location>
</feature>
<reference evidence="3" key="1">
    <citation type="journal article" date="2021" name="bioRxiv">
        <title>Whole Genome Assembly and Annotation of Northern Wild Rice, Zizania palustris L., Supports a Whole Genome Duplication in the Zizania Genus.</title>
        <authorList>
            <person name="Haas M."/>
            <person name="Kono T."/>
            <person name="Macchietto M."/>
            <person name="Millas R."/>
            <person name="McGilp L."/>
            <person name="Shao M."/>
            <person name="Duquette J."/>
            <person name="Hirsch C.N."/>
            <person name="Kimball J."/>
        </authorList>
    </citation>
    <scope>NUCLEOTIDE SEQUENCE</scope>
    <source>
        <tissue evidence="3">Fresh leaf tissue</tissue>
    </source>
</reference>
<evidence type="ECO:0000313" key="4">
    <source>
        <dbReference type="Proteomes" id="UP000729402"/>
    </source>
</evidence>
<evidence type="ECO:0000256" key="1">
    <source>
        <dbReference type="SAM" id="Phobius"/>
    </source>
</evidence>
<dbReference type="EMBL" id="JAAALK010000289">
    <property type="protein sequence ID" value="KAG8051080.1"/>
    <property type="molecule type" value="Genomic_DNA"/>
</dbReference>
<evidence type="ECO:0000313" key="3">
    <source>
        <dbReference type="EMBL" id="KAG8051080.1"/>
    </source>
</evidence>
<name>A0A8J5R4G2_ZIZPA</name>
<gene>
    <name evidence="3" type="ORF">GUJ93_ZPchr0009g142</name>
</gene>
<comment type="caution">
    <text evidence="3">The sequence shown here is derived from an EMBL/GenBank/DDBJ whole genome shotgun (WGS) entry which is preliminary data.</text>
</comment>
<organism evidence="3 4">
    <name type="scientific">Zizania palustris</name>
    <name type="common">Northern wild rice</name>
    <dbReference type="NCBI Taxonomy" id="103762"/>
    <lineage>
        <taxon>Eukaryota</taxon>
        <taxon>Viridiplantae</taxon>
        <taxon>Streptophyta</taxon>
        <taxon>Embryophyta</taxon>
        <taxon>Tracheophyta</taxon>
        <taxon>Spermatophyta</taxon>
        <taxon>Magnoliopsida</taxon>
        <taxon>Liliopsida</taxon>
        <taxon>Poales</taxon>
        <taxon>Poaceae</taxon>
        <taxon>BOP clade</taxon>
        <taxon>Oryzoideae</taxon>
        <taxon>Oryzeae</taxon>
        <taxon>Zizaniinae</taxon>
        <taxon>Zizania</taxon>
    </lineage>
</organism>
<feature type="signal peptide" evidence="2">
    <location>
        <begin position="1"/>
        <end position="25"/>
    </location>
</feature>
<keyword evidence="4" id="KW-1185">Reference proteome</keyword>
<keyword evidence="1" id="KW-0812">Transmembrane</keyword>
<keyword evidence="1" id="KW-0472">Membrane</keyword>
<accession>A0A8J5R4G2</accession>
<protein>
    <submittedName>
        <fullName evidence="3">Uncharacterized protein</fullName>
    </submittedName>
</protein>